<keyword evidence="4" id="KW-1185">Reference proteome</keyword>
<evidence type="ECO:0000313" key="3">
    <source>
        <dbReference type="EMBL" id="GAX26257.1"/>
    </source>
</evidence>
<feature type="repeat" description="RCC1" evidence="1">
    <location>
        <begin position="489"/>
        <end position="540"/>
    </location>
</feature>
<dbReference type="PANTHER" id="PTHR46207:SF1">
    <property type="entry name" value="PROTEIN RCC2"/>
    <property type="match status" value="1"/>
</dbReference>
<feature type="region of interest" description="Disordered" evidence="2">
    <location>
        <begin position="556"/>
        <end position="575"/>
    </location>
</feature>
<name>A0A1Z5KJ65_FISSO</name>
<dbReference type="OrthoDB" id="297375at2759"/>
<dbReference type="Gene3D" id="2.130.10.30">
    <property type="entry name" value="Regulator of chromosome condensation 1/beta-lactamase-inhibitor protein II"/>
    <property type="match status" value="2"/>
</dbReference>
<dbReference type="GO" id="GO:0016020">
    <property type="term" value="C:membrane"/>
    <property type="evidence" value="ECO:0007669"/>
    <property type="project" value="TreeGrafter"/>
</dbReference>
<sequence>MPSRRSARVHQHDPILYPGFGTAKDIQKLAADLSSSEESSSSQTLPVEAVEAIMKSRGRGLKTSEDAAPIISNAWASFMQEEGVGNTSSNNNNTTTGNSDKRKSPGRKADEDKVTPSADTSRVYLEATSNPNSSKATAGALVQTGTLDVTTVGRTKSTDVTAYHLTIPTILSLPRKIASVFTSCSAVHSIAVAQDGTCYGWGRNEAHQLTAQLPPNVYYPTELPCPPVQSAATGKSHTILLYQDGTLWAVGSNKSGQCGIKSKVESVPNFKSMPYEGTVQQITAGEDFTVVLSTEGVMYTTGSSEYGQLGNGETGEYFVTASKLAFANCQVLTPQTTFCYCPGEKLHTSSSEQKVVPLNEKIKIGYIAAGKHHTLAVEAASNQPSRVFSWGCGHYGVLGHGRVADEYFPRLIGVLPHVLSFSPEPPTVSAGAHCSLLQNNGHVYYWGQHRNNAEAVLRPQLVDVLAHNQHVVTHMAAGGQTVFCSTAAGQTVAWGQGPHGELGLENAKSSAKPTFVTKLDGCTVQSLACGYGHTLFVVEESTAKSFVTIEPDAVEELSNRQDKEPPAKKKKVSRK</sequence>
<evidence type="ECO:0000256" key="2">
    <source>
        <dbReference type="SAM" id="MobiDB-lite"/>
    </source>
</evidence>
<evidence type="ECO:0008006" key="5">
    <source>
        <dbReference type="Google" id="ProtNLM"/>
    </source>
</evidence>
<reference evidence="3 4" key="1">
    <citation type="journal article" date="2015" name="Plant Cell">
        <title>Oil accumulation by the oleaginous diatom Fistulifera solaris as revealed by the genome and transcriptome.</title>
        <authorList>
            <person name="Tanaka T."/>
            <person name="Maeda Y."/>
            <person name="Veluchamy A."/>
            <person name="Tanaka M."/>
            <person name="Abida H."/>
            <person name="Marechal E."/>
            <person name="Bowler C."/>
            <person name="Muto M."/>
            <person name="Sunaga Y."/>
            <person name="Tanaka M."/>
            <person name="Yoshino T."/>
            <person name="Taniguchi T."/>
            <person name="Fukuda Y."/>
            <person name="Nemoto M."/>
            <person name="Matsumoto M."/>
            <person name="Wong P.S."/>
            <person name="Aburatani S."/>
            <person name="Fujibuchi W."/>
        </authorList>
    </citation>
    <scope>NUCLEOTIDE SEQUENCE [LARGE SCALE GENOMIC DNA]</scope>
    <source>
        <strain evidence="3 4">JPCC DA0580</strain>
    </source>
</reference>
<feature type="repeat" description="RCC1" evidence="1">
    <location>
        <begin position="296"/>
        <end position="380"/>
    </location>
</feature>
<evidence type="ECO:0000256" key="1">
    <source>
        <dbReference type="PROSITE-ProRule" id="PRU00235"/>
    </source>
</evidence>
<dbReference type="PROSITE" id="PS50012">
    <property type="entry name" value="RCC1_3"/>
    <property type="match status" value="5"/>
</dbReference>
<dbReference type="InParanoid" id="A0A1Z5KJ65"/>
<feature type="compositionally biased region" description="Basic and acidic residues" evidence="2">
    <location>
        <begin position="557"/>
        <end position="567"/>
    </location>
</feature>
<feature type="repeat" description="RCC1" evidence="1">
    <location>
        <begin position="245"/>
        <end position="295"/>
    </location>
</feature>
<comment type="caution">
    <text evidence="3">The sequence shown here is derived from an EMBL/GenBank/DDBJ whole genome shotgun (WGS) entry which is preliminary data.</text>
</comment>
<dbReference type="SUPFAM" id="SSF50985">
    <property type="entry name" value="RCC1/BLIP-II"/>
    <property type="match status" value="1"/>
</dbReference>
<dbReference type="Proteomes" id="UP000198406">
    <property type="component" value="Unassembled WGS sequence"/>
</dbReference>
<organism evidence="3 4">
    <name type="scientific">Fistulifera solaris</name>
    <name type="common">Oleaginous diatom</name>
    <dbReference type="NCBI Taxonomy" id="1519565"/>
    <lineage>
        <taxon>Eukaryota</taxon>
        <taxon>Sar</taxon>
        <taxon>Stramenopiles</taxon>
        <taxon>Ochrophyta</taxon>
        <taxon>Bacillariophyta</taxon>
        <taxon>Bacillariophyceae</taxon>
        <taxon>Bacillariophycidae</taxon>
        <taxon>Naviculales</taxon>
        <taxon>Naviculaceae</taxon>
        <taxon>Fistulifera</taxon>
    </lineage>
</organism>
<evidence type="ECO:0000313" key="4">
    <source>
        <dbReference type="Proteomes" id="UP000198406"/>
    </source>
</evidence>
<feature type="repeat" description="RCC1" evidence="1">
    <location>
        <begin position="196"/>
        <end position="244"/>
    </location>
</feature>
<dbReference type="GO" id="GO:0031267">
    <property type="term" value="F:small GTPase binding"/>
    <property type="evidence" value="ECO:0007669"/>
    <property type="project" value="TreeGrafter"/>
</dbReference>
<feature type="compositionally biased region" description="Low complexity" evidence="2">
    <location>
        <begin position="85"/>
        <end position="98"/>
    </location>
</feature>
<dbReference type="EMBL" id="BDSP01000240">
    <property type="protein sequence ID" value="GAX26257.1"/>
    <property type="molecule type" value="Genomic_DNA"/>
</dbReference>
<dbReference type="AlphaFoldDB" id="A0A1Z5KJ65"/>
<feature type="compositionally biased region" description="Basic and acidic residues" evidence="2">
    <location>
        <begin position="99"/>
        <end position="114"/>
    </location>
</feature>
<dbReference type="InterPro" id="IPR000408">
    <property type="entry name" value="Reg_chr_condens"/>
</dbReference>
<protein>
    <recommendedName>
        <fullName evidence="5">Regulator of chromosome condensation</fullName>
    </recommendedName>
</protein>
<dbReference type="PANTHER" id="PTHR46207">
    <property type="entry name" value="PROTEIN RCC2"/>
    <property type="match status" value="1"/>
</dbReference>
<feature type="region of interest" description="Disordered" evidence="2">
    <location>
        <begin position="1"/>
        <end position="21"/>
    </location>
</feature>
<dbReference type="InterPro" id="IPR009091">
    <property type="entry name" value="RCC1/BLIP-II"/>
</dbReference>
<proteinExistence type="predicted"/>
<feature type="repeat" description="RCC1" evidence="1">
    <location>
        <begin position="385"/>
        <end position="441"/>
    </location>
</feature>
<feature type="region of interest" description="Disordered" evidence="2">
    <location>
        <begin position="83"/>
        <end position="122"/>
    </location>
</feature>
<dbReference type="PROSITE" id="PS00626">
    <property type="entry name" value="RCC1_2"/>
    <property type="match status" value="2"/>
</dbReference>
<accession>A0A1Z5KJ65</accession>
<dbReference type="Pfam" id="PF00415">
    <property type="entry name" value="RCC1"/>
    <property type="match status" value="4"/>
</dbReference>
<gene>
    <name evidence="3" type="ORF">FisN_16Lh087</name>
</gene>
<feature type="region of interest" description="Disordered" evidence="2">
    <location>
        <begin position="29"/>
        <end position="48"/>
    </location>
</feature>
<dbReference type="InterPro" id="IPR028641">
    <property type="entry name" value="RCC2"/>
</dbReference>